<sequence>MRTEAEPTRNRTDEPIPIPSHNIQTVYYLNIIMHCFSCHDKEPSSFSINLVLV</sequence>
<proteinExistence type="predicted"/>
<organism evidence="1">
    <name type="scientific">Rhizophagus irregularis (strain DAOM 181602 / DAOM 197198 / MUCL 43194)</name>
    <name type="common">Arbuscular mycorrhizal fungus</name>
    <name type="synonym">Glomus intraradices</name>
    <dbReference type="NCBI Taxonomy" id="747089"/>
    <lineage>
        <taxon>Eukaryota</taxon>
        <taxon>Fungi</taxon>
        <taxon>Fungi incertae sedis</taxon>
        <taxon>Mucoromycota</taxon>
        <taxon>Glomeromycotina</taxon>
        <taxon>Glomeromycetes</taxon>
        <taxon>Glomerales</taxon>
        <taxon>Glomeraceae</taxon>
        <taxon>Rhizophagus</taxon>
    </lineage>
</organism>
<name>U9US61_RHIID</name>
<protein>
    <submittedName>
        <fullName evidence="1">Uncharacterized protein</fullName>
    </submittedName>
</protein>
<gene>
    <name evidence="1" type="ORF">GLOINDRAFT_20716</name>
</gene>
<dbReference type="AlphaFoldDB" id="U9US61"/>
<reference evidence="1" key="1">
    <citation type="submission" date="2013-07" db="EMBL/GenBank/DDBJ databases">
        <title>The genome of an arbuscular mycorrhizal fungus provides insights into the evolution of the oldest plant symbiosis.</title>
        <authorList>
            <consortium name="DOE Joint Genome Institute"/>
            <person name="Tisserant E."/>
            <person name="Malbreil M."/>
            <person name="Kuo A."/>
            <person name="Kohler A."/>
            <person name="Symeonidi A."/>
            <person name="Balestrini R."/>
            <person name="Charron P."/>
            <person name="Duensing N."/>
            <person name="Frei-dit-Frey N."/>
            <person name="Gianinazzi-Pearson V."/>
            <person name="Gilbert B."/>
            <person name="Handa Y."/>
            <person name="Hijri M."/>
            <person name="Kaul R."/>
            <person name="Kawaguchi M."/>
            <person name="Krajinski F."/>
            <person name="Lammers P."/>
            <person name="Lapierre D."/>
            <person name="Masclaux F.G."/>
            <person name="Murat C."/>
            <person name="Morin E."/>
            <person name="Ndikumana S."/>
            <person name="Pagni M."/>
            <person name="Petitpierre D."/>
            <person name="Requena N."/>
            <person name="Rosikiewicz P."/>
            <person name="Riley R."/>
            <person name="Saito K."/>
            <person name="San Clemente H."/>
            <person name="Shapiro H."/>
            <person name="van Tuinen D."/>
            <person name="Becard G."/>
            <person name="Bonfante P."/>
            <person name="Paszkowski U."/>
            <person name="Shachar-Hill Y."/>
            <person name="Young J.P."/>
            <person name="Sanders I.R."/>
            <person name="Henrissat B."/>
            <person name="Rensing S.A."/>
            <person name="Grigoriev I.V."/>
            <person name="Corradi N."/>
            <person name="Roux C."/>
            <person name="Martin F."/>
        </authorList>
    </citation>
    <scope>NUCLEOTIDE SEQUENCE</scope>
    <source>
        <strain evidence="1">DAOM 197198</strain>
    </source>
</reference>
<dbReference type="HOGENOM" id="CLU_3069825_0_0_1"/>
<accession>U9US61</accession>
<evidence type="ECO:0000313" key="1">
    <source>
        <dbReference type="EMBL" id="ESA18426.1"/>
    </source>
</evidence>
<dbReference type="EMBL" id="KI279231">
    <property type="protein sequence ID" value="ESA18426.1"/>
    <property type="molecule type" value="Genomic_DNA"/>
</dbReference>